<dbReference type="RefSeq" id="WP_328015654.1">
    <property type="nucleotide sequence ID" value="NZ_JARTFS010000013.1"/>
</dbReference>
<reference evidence="1 2" key="1">
    <citation type="submission" date="2023-03" db="EMBL/GenBank/DDBJ databases">
        <title>Bacillus Genome Sequencing.</title>
        <authorList>
            <person name="Dunlap C."/>
        </authorList>
    </citation>
    <scope>NUCLEOTIDE SEQUENCE [LARGE SCALE GENOMIC DNA]</scope>
    <source>
        <strain evidence="1 2">NRS-1717</strain>
    </source>
</reference>
<evidence type="ECO:0000313" key="2">
    <source>
        <dbReference type="Proteomes" id="UP001342826"/>
    </source>
</evidence>
<dbReference type="EMBL" id="JARTFS010000013">
    <property type="protein sequence ID" value="MED4403136.1"/>
    <property type="molecule type" value="Genomic_DNA"/>
</dbReference>
<gene>
    <name evidence="1" type="ORF">P9271_17650</name>
</gene>
<dbReference type="InterPro" id="IPR024496">
    <property type="entry name" value="Spore_germ_GerPE"/>
</dbReference>
<proteinExistence type="predicted"/>
<sequence>MLNRRLSYVNYAYVNAVGISSIFQIGDSKNILLRSKVFAVQRQVETFYTKEGNFSKYSIFNKALPQPVLDEQISAVFFNKRGKIEVNAVKIHGVSTSSAFHIGSTNDVVCETRTKHIRQLLPLNEKKRNIST</sequence>
<organism evidence="1 2">
    <name type="scientific">Metabacillus fastidiosus</name>
    <dbReference type="NCBI Taxonomy" id="1458"/>
    <lineage>
        <taxon>Bacteria</taxon>
        <taxon>Bacillati</taxon>
        <taxon>Bacillota</taxon>
        <taxon>Bacilli</taxon>
        <taxon>Bacillales</taxon>
        <taxon>Bacillaceae</taxon>
        <taxon>Metabacillus</taxon>
    </lineage>
</organism>
<name>A0ABU6P4Q3_9BACI</name>
<evidence type="ECO:0000313" key="1">
    <source>
        <dbReference type="EMBL" id="MED4403136.1"/>
    </source>
</evidence>
<protein>
    <submittedName>
        <fullName evidence="1">Spore germination protein GerPE</fullName>
    </submittedName>
</protein>
<keyword evidence="2" id="KW-1185">Reference proteome</keyword>
<comment type="caution">
    <text evidence="1">The sequence shown here is derived from an EMBL/GenBank/DDBJ whole genome shotgun (WGS) entry which is preliminary data.</text>
</comment>
<dbReference type="Pfam" id="PF10970">
    <property type="entry name" value="GerPE"/>
    <property type="match status" value="1"/>
</dbReference>
<accession>A0ABU6P4Q3</accession>
<dbReference type="Proteomes" id="UP001342826">
    <property type="component" value="Unassembled WGS sequence"/>
</dbReference>